<evidence type="ECO:0000313" key="6">
    <source>
        <dbReference type="Proteomes" id="UP000612456"/>
    </source>
</evidence>
<dbReference type="PANTHER" id="PTHR36845:SF1">
    <property type="entry name" value="HYDROLASE, PUTATIVE (AFU_ORTHOLOGUE AFUA_7G05090)-RELATED"/>
    <property type="match status" value="1"/>
</dbReference>
<sequence>MFPHMSRSGRYGESLNADGNWTGSFWTGMILLAYRYTGQEKYLAAARRYLPVYRERLEYGQKDHDLGFLYQLYAANLYRFDSNREALELTIGAAEELLKRFNGKGRFIRAWGAPDENDRRGVMIIDCMMNLPLLYTASSLSGDPRFAAAADSHAETTLRFNIRPDASVYHTYEFDPDTGEALGGYNEGGFCDESCWSRGQAWAIYGFALAGRHSGRRNFIEAAERLSDYFIRESPPDGGIPLWDFKLPDPAGALKDASAAAIAACGLLELAEQTTDVSPAARWRSHAAAVATTLRRECSATGDEAVEGLIRNCYAREPDMKQGQFYTVWGDYFYMELLMKLDSLDPQMWTYEV</sequence>
<dbReference type="InterPro" id="IPR052369">
    <property type="entry name" value="UG_Glycosaminoglycan_Hydrolase"/>
</dbReference>
<feature type="binding site" evidence="4">
    <location>
        <position position="126"/>
    </location>
    <ligand>
        <name>substrate</name>
    </ligand>
</feature>
<protein>
    <submittedName>
        <fullName evidence="5">Glycosyl hydrolase</fullName>
    </submittedName>
</protein>
<feature type="active site" description="Nucleophile" evidence="3">
    <location>
        <position position="65"/>
    </location>
</feature>
<reference evidence="5" key="2">
    <citation type="submission" date="2020-09" db="EMBL/GenBank/DDBJ databases">
        <authorList>
            <person name="Sun Q."/>
            <person name="Zhou Y."/>
        </authorList>
    </citation>
    <scope>NUCLEOTIDE SEQUENCE</scope>
    <source>
        <strain evidence="5">CGMCC 1.15178</strain>
    </source>
</reference>
<feature type="active site" description="Proton donor" evidence="3">
    <location>
        <position position="126"/>
    </location>
</feature>
<evidence type="ECO:0000256" key="3">
    <source>
        <dbReference type="PIRSR" id="PIRSR610905-1"/>
    </source>
</evidence>
<proteinExistence type="inferred from homology"/>
<feature type="binding site" evidence="4">
    <location>
        <position position="65"/>
    </location>
    <ligand>
        <name>substrate</name>
    </ligand>
</feature>
<dbReference type="EMBL" id="BMHP01000003">
    <property type="protein sequence ID" value="GGD82312.1"/>
    <property type="molecule type" value="Genomic_DNA"/>
</dbReference>
<keyword evidence="6" id="KW-1185">Reference proteome</keyword>
<evidence type="ECO:0000256" key="2">
    <source>
        <dbReference type="ARBA" id="ARBA00038358"/>
    </source>
</evidence>
<feature type="binding site" evidence="4">
    <location>
        <position position="202"/>
    </location>
    <ligand>
        <name>substrate</name>
    </ligand>
</feature>
<comment type="similarity">
    <text evidence="2">Belongs to the glycosyl hydrolase 88 family.</text>
</comment>
<dbReference type="Pfam" id="PF07470">
    <property type="entry name" value="Glyco_hydro_88"/>
    <property type="match status" value="1"/>
</dbReference>
<gene>
    <name evidence="5" type="ORF">GCM10010911_45520</name>
</gene>
<dbReference type="InterPro" id="IPR010905">
    <property type="entry name" value="Glyco_hydro_88"/>
</dbReference>
<evidence type="ECO:0000256" key="1">
    <source>
        <dbReference type="ARBA" id="ARBA00022801"/>
    </source>
</evidence>
<evidence type="ECO:0000313" key="5">
    <source>
        <dbReference type="EMBL" id="GGD82312.1"/>
    </source>
</evidence>
<dbReference type="Gene3D" id="1.50.10.10">
    <property type="match status" value="1"/>
</dbReference>
<reference evidence="5" key="1">
    <citation type="journal article" date="2014" name="Int. J. Syst. Evol. Microbiol.">
        <title>Complete genome sequence of Corynebacterium casei LMG S-19264T (=DSM 44701T), isolated from a smear-ripened cheese.</title>
        <authorList>
            <consortium name="US DOE Joint Genome Institute (JGI-PGF)"/>
            <person name="Walter F."/>
            <person name="Albersmeier A."/>
            <person name="Kalinowski J."/>
            <person name="Ruckert C."/>
        </authorList>
    </citation>
    <scope>NUCLEOTIDE SEQUENCE</scope>
    <source>
        <strain evidence="5">CGMCC 1.15178</strain>
    </source>
</reference>
<keyword evidence="1 5" id="KW-0378">Hydrolase</keyword>
<accession>A0A916Z919</accession>
<dbReference type="GO" id="GO:0052757">
    <property type="term" value="F:chondroitin hydrolase activity"/>
    <property type="evidence" value="ECO:0007669"/>
    <property type="project" value="TreeGrafter"/>
</dbReference>
<organism evidence="5 6">
    <name type="scientific">Paenibacillus nasutitermitis</name>
    <dbReference type="NCBI Taxonomy" id="1652958"/>
    <lineage>
        <taxon>Bacteria</taxon>
        <taxon>Bacillati</taxon>
        <taxon>Bacillota</taxon>
        <taxon>Bacilli</taxon>
        <taxon>Bacillales</taxon>
        <taxon>Paenibacillaceae</taxon>
        <taxon>Paenibacillus</taxon>
    </lineage>
</organism>
<feature type="binding site" evidence="4">
    <location>
        <position position="198"/>
    </location>
    <ligand>
        <name>substrate</name>
    </ligand>
</feature>
<dbReference type="AlphaFoldDB" id="A0A916Z919"/>
<evidence type="ECO:0000256" key="4">
    <source>
        <dbReference type="PIRSR" id="PIRSR610905-2"/>
    </source>
</evidence>
<dbReference type="InterPro" id="IPR008928">
    <property type="entry name" value="6-hairpin_glycosidase_sf"/>
</dbReference>
<dbReference type="GO" id="GO:0000272">
    <property type="term" value="P:polysaccharide catabolic process"/>
    <property type="evidence" value="ECO:0007669"/>
    <property type="project" value="TreeGrafter"/>
</dbReference>
<dbReference type="SUPFAM" id="SSF48208">
    <property type="entry name" value="Six-hairpin glycosidases"/>
    <property type="match status" value="1"/>
</dbReference>
<dbReference type="PANTHER" id="PTHR36845">
    <property type="entry name" value="HYDROLASE, PUTATIVE (AFU_ORTHOLOGUE AFUA_7G05090)-RELATED"/>
    <property type="match status" value="1"/>
</dbReference>
<dbReference type="InterPro" id="IPR012341">
    <property type="entry name" value="6hp_glycosidase-like_sf"/>
</dbReference>
<comment type="caution">
    <text evidence="5">The sequence shown here is derived from an EMBL/GenBank/DDBJ whole genome shotgun (WGS) entry which is preliminary data.</text>
</comment>
<name>A0A916Z919_9BACL</name>
<feature type="binding site" evidence="4">
    <location>
        <position position="184"/>
    </location>
    <ligand>
        <name>substrate</name>
    </ligand>
</feature>
<dbReference type="Proteomes" id="UP000612456">
    <property type="component" value="Unassembled WGS sequence"/>
</dbReference>